<name>A0A183EW79_9BILA</name>
<dbReference type="WBParaSite" id="GPUH_0002525001-mRNA-1">
    <property type="protein sequence ID" value="GPUH_0002525001-mRNA-1"/>
    <property type="gene ID" value="GPUH_0002525001"/>
</dbReference>
<sequence>MWKIIVLHRSISTLVRVIVNGSVFPVNIGPRKLNFLKGSWWPDIDELLEANIPVHRFTQKAGDVVWVGSGCIHWVHSTGWCNNVAWNVGPPTPTQYEMAVFTHEWNKLNVSELYFFLSGFYLVEM</sequence>
<evidence type="ECO:0000313" key="6">
    <source>
        <dbReference type="Proteomes" id="UP000271098"/>
    </source>
</evidence>
<proteinExistence type="inferred from homology"/>
<reference evidence="5 6" key="2">
    <citation type="submission" date="2018-11" db="EMBL/GenBank/DDBJ databases">
        <authorList>
            <consortium name="Pathogen Informatics"/>
        </authorList>
    </citation>
    <scope>NUCLEOTIDE SEQUENCE [LARGE SCALE GENOMIC DNA]</scope>
</reference>
<gene>
    <name evidence="5" type="ORF">GPUH_LOCUS25220</name>
</gene>
<keyword evidence="6" id="KW-1185">Reference proteome</keyword>
<accession>A0A183EW79</accession>
<dbReference type="GO" id="GO:0071558">
    <property type="term" value="F:histone H3K27me2/H3K27me3 demethylase activity"/>
    <property type="evidence" value="ECO:0007669"/>
    <property type="project" value="TreeGrafter"/>
</dbReference>
<dbReference type="InterPro" id="IPR051630">
    <property type="entry name" value="Corepressor-Demethylase"/>
</dbReference>
<protein>
    <submittedName>
        <fullName evidence="7">JmjC domain-containing protein</fullName>
    </submittedName>
</protein>
<dbReference type="GO" id="GO:0031490">
    <property type="term" value="F:chromatin DNA binding"/>
    <property type="evidence" value="ECO:0007669"/>
    <property type="project" value="TreeGrafter"/>
</dbReference>
<dbReference type="AlphaFoldDB" id="A0A183EW79"/>
<comment type="subcellular location">
    <subcellularLocation>
        <location evidence="1">Nucleus</location>
    </subcellularLocation>
</comment>
<dbReference type="GO" id="GO:0044666">
    <property type="term" value="C:MLL3/4 complex"/>
    <property type="evidence" value="ECO:0007669"/>
    <property type="project" value="TreeGrafter"/>
</dbReference>
<dbReference type="InterPro" id="IPR003347">
    <property type="entry name" value="JmjC_dom"/>
</dbReference>
<dbReference type="PANTHER" id="PTHR14017:SF1">
    <property type="entry name" value="LD02225P"/>
    <property type="match status" value="1"/>
</dbReference>
<feature type="domain" description="JmjC" evidence="4">
    <location>
        <begin position="1"/>
        <end position="105"/>
    </location>
</feature>
<evidence type="ECO:0000259" key="4">
    <source>
        <dbReference type="PROSITE" id="PS51184"/>
    </source>
</evidence>
<dbReference type="Gene3D" id="2.60.120.650">
    <property type="entry name" value="Cupin"/>
    <property type="match status" value="1"/>
</dbReference>
<organism evidence="7">
    <name type="scientific">Gongylonema pulchrum</name>
    <dbReference type="NCBI Taxonomy" id="637853"/>
    <lineage>
        <taxon>Eukaryota</taxon>
        <taxon>Metazoa</taxon>
        <taxon>Ecdysozoa</taxon>
        <taxon>Nematoda</taxon>
        <taxon>Chromadorea</taxon>
        <taxon>Rhabditida</taxon>
        <taxon>Spirurina</taxon>
        <taxon>Spiruromorpha</taxon>
        <taxon>Spiruroidea</taxon>
        <taxon>Gongylonematidae</taxon>
        <taxon>Gongylonema</taxon>
    </lineage>
</organism>
<reference evidence="7" key="1">
    <citation type="submission" date="2016-06" db="UniProtKB">
        <authorList>
            <consortium name="WormBaseParasite"/>
        </authorList>
    </citation>
    <scope>IDENTIFICATION</scope>
</reference>
<evidence type="ECO:0000256" key="3">
    <source>
        <dbReference type="ARBA" id="ARBA00034483"/>
    </source>
</evidence>
<dbReference type="PROSITE" id="PS51184">
    <property type="entry name" value="JMJC"/>
    <property type="match status" value="1"/>
</dbReference>
<dbReference type="Proteomes" id="UP000271098">
    <property type="component" value="Unassembled WGS sequence"/>
</dbReference>
<dbReference type="OrthoDB" id="418911at2759"/>
<dbReference type="EMBL" id="UYRT01104255">
    <property type="protein sequence ID" value="VDN43922.1"/>
    <property type="molecule type" value="Genomic_DNA"/>
</dbReference>
<dbReference type="GO" id="GO:0010468">
    <property type="term" value="P:regulation of gene expression"/>
    <property type="evidence" value="ECO:0007669"/>
    <property type="project" value="TreeGrafter"/>
</dbReference>
<dbReference type="GO" id="GO:0000978">
    <property type="term" value="F:RNA polymerase II cis-regulatory region sequence-specific DNA binding"/>
    <property type="evidence" value="ECO:0007669"/>
    <property type="project" value="TreeGrafter"/>
</dbReference>
<dbReference type="SMART" id="SM00558">
    <property type="entry name" value="JmjC"/>
    <property type="match status" value="1"/>
</dbReference>
<evidence type="ECO:0000313" key="7">
    <source>
        <dbReference type="WBParaSite" id="GPUH_0002525001-mRNA-1"/>
    </source>
</evidence>
<comment type="similarity">
    <text evidence="3">Belongs to the UTX family.</text>
</comment>
<dbReference type="Pfam" id="PF02373">
    <property type="entry name" value="JmjC"/>
    <property type="match status" value="1"/>
</dbReference>
<dbReference type="SUPFAM" id="SSF51197">
    <property type="entry name" value="Clavaminate synthase-like"/>
    <property type="match status" value="1"/>
</dbReference>
<keyword evidence="2" id="KW-0539">Nucleus</keyword>
<evidence type="ECO:0000256" key="2">
    <source>
        <dbReference type="ARBA" id="ARBA00023242"/>
    </source>
</evidence>
<evidence type="ECO:0000313" key="5">
    <source>
        <dbReference type="EMBL" id="VDN43922.1"/>
    </source>
</evidence>
<evidence type="ECO:0000256" key="1">
    <source>
        <dbReference type="ARBA" id="ARBA00004123"/>
    </source>
</evidence>
<dbReference type="PANTHER" id="PTHR14017">
    <property type="entry name" value="LYSINE-SPECIFIC DEMETHYLASE"/>
    <property type="match status" value="1"/>
</dbReference>